<protein>
    <submittedName>
        <fullName evidence="4">Uncharacterized protein</fullName>
    </submittedName>
</protein>
<dbReference type="EMBL" id="LT598496">
    <property type="protein sequence ID" value="SBV26396.1"/>
    <property type="molecule type" value="Genomic_DNA"/>
</dbReference>
<keyword evidence="2" id="KW-0812">Transmembrane</keyword>
<evidence type="ECO:0000256" key="1">
    <source>
        <dbReference type="SAM" id="MobiDB-lite"/>
    </source>
</evidence>
<name>A0A1C3N1F7_9ACTN</name>
<proteinExistence type="predicted"/>
<gene>
    <name evidence="4" type="ORF">GA0070620_1884</name>
</gene>
<dbReference type="AlphaFoldDB" id="A0A1C3N1F7"/>
<keyword evidence="2" id="KW-0472">Membrane</keyword>
<feature type="signal peptide" evidence="3">
    <location>
        <begin position="1"/>
        <end position="22"/>
    </location>
</feature>
<keyword evidence="3" id="KW-0732">Signal</keyword>
<dbReference type="RefSeq" id="WP_157741577.1">
    <property type="nucleotide sequence ID" value="NZ_JBHRWG010000003.1"/>
</dbReference>
<dbReference type="OrthoDB" id="3405648at2"/>
<evidence type="ECO:0000313" key="4">
    <source>
        <dbReference type="EMBL" id="SBV26396.1"/>
    </source>
</evidence>
<feature type="compositionally biased region" description="Low complexity" evidence="1">
    <location>
        <begin position="52"/>
        <end position="69"/>
    </location>
</feature>
<feature type="region of interest" description="Disordered" evidence="1">
    <location>
        <begin position="45"/>
        <end position="141"/>
    </location>
</feature>
<sequence length="235" mass="22739">MPAVAALALTLALAPAPSPSPAPSAPAGPVTGLLGGLGEVVDGLLGLGGGSSTTSPSAAPTTPGPSATSIPDPVVPPTGVPVTPGGAVPGAPAGGATAGTPGTQGGAPARVGSWSDTDDPVVGAPVPRAPDGRAPAPTGPDGLAAPTAVDDDALFRLTMIGLAVAVLAVQIMLLVRRRRERPAPAAAAPPVAGPVPPAALDATGDNVTRLPTNLNAIYELGRLDERLAQERERRS</sequence>
<evidence type="ECO:0000256" key="2">
    <source>
        <dbReference type="SAM" id="Phobius"/>
    </source>
</evidence>
<evidence type="ECO:0000313" key="5">
    <source>
        <dbReference type="Proteomes" id="UP000199393"/>
    </source>
</evidence>
<feature type="compositionally biased region" description="Gly residues" evidence="1">
    <location>
        <begin position="92"/>
        <end position="105"/>
    </location>
</feature>
<reference evidence="5" key="1">
    <citation type="submission" date="2016-06" db="EMBL/GenBank/DDBJ databases">
        <authorList>
            <person name="Varghese N."/>
        </authorList>
    </citation>
    <scope>NUCLEOTIDE SEQUENCE [LARGE SCALE GENOMIC DNA]</scope>
    <source>
        <strain evidence="5">DSM 45344</strain>
    </source>
</reference>
<accession>A0A1C3N1F7</accession>
<organism evidence="4 5">
    <name type="scientific">Micromonospora krabiensis</name>
    <dbReference type="NCBI Taxonomy" id="307121"/>
    <lineage>
        <taxon>Bacteria</taxon>
        <taxon>Bacillati</taxon>
        <taxon>Actinomycetota</taxon>
        <taxon>Actinomycetes</taxon>
        <taxon>Micromonosporales</taxon>
        <taxon>Micromonosporaceae</taxon>
        <taxon>Micromonospora</taxon>
    </lineage>
</organism>
<dbReference type="STRING" id="307121.GA0070620_1884"/>
<feature type="compositionally biased region" description="Low complexity" evidence="1">
    <location>
        <begin position="80"/>
        <end position="91"/>
    </location>
</feature>
<evidence type="ECO:0000256" key="3">
    <source>
        <dbReference type="SAM" id="SignalP"/>
    </source>
</evidence>
<feature type="chain" id="PRO_5008678572" evidence="3">
    <location>
        <begin position="23"/>
        <end position="235"/>
    </location>
</feature>
<dbReference type="Proteomes" id="UP000199393">
    <property type="component" value="Chromosome I"/>
</dbReference>
<keyword evidence="2" id="KW-1133">Transmembrane helix</keyword>
<feature type="transmembrane region" description="Helical" evidence="2">
    <location>
        <begin position="153"/>
        <end position="175"/>
    </location>
</feature>
<dbReference type="PATRIC" id="fig|307121.4.peg.1938"/>
<keyword evidence="5" id="KW-1185">Reference proteome</keyword>